<dbReference type="KEGG" id="cpas:Clopa_1438"/>
<evidence type="ECO:0000313" key="2">
    <source>
        <dbReference type="Proteomes" id="UP000013523"/>
    </source>
</evidence>
<organism evidence="1 2">
    <name type="scientific">Clostridium pasteurianum BC1</name>
    <dbReference type="NCBI Taxonomy" id="86416"/>
    <lineage>
        <taxon>Bacteria</taxon>
        <taxon>Bacillati</taxon>
        <taxon>Bacillota</taxon>
        <taxon>Clostridia</taxon>
        <taxon>Eubacteriales</taxon>
        <taxon>Clostridiaceae</taxon>
        <taxon>Clostridium</taxon>
    </lineage>
</organism>
<dbReference type="Proteomes" id="UP000013523">
    <property type="component" value="Chromosome"/>
</dbReference>
<protein>
    <submittedName>
        <fullName evidence="1">Uncharacterized protein</fullName>
    </submittedName>
</protein>
<dbReference type="EMBL" id="CP003261">
    <property type="protein sequence ID" value="AGK96413.1"/>
    <property type="molecule type" value="Genomic_DNA"/>
</dbReference>
<dbReference type="HOGENOM" id="CLU_2245259_0_0_9"/>
<sequence length="104" mass="12124">MQLIIDKTVREKNIKDVIEEIKQIKNYIFDTKNELLNSVDNAFIGWTIGGNHNLRRNKGNEVSLAKFDYVYCLDYDNNEKSSNYAIKIDLKNGMYKLAGVFRID</sequence>
<dbReference type="PATRIC" id="fig|86416.3.peg.1437"/>
<proteinExistence type="predicted"/>
<reference evidence="1 2" key="1">
    <citation type="submission" date="2012-01" db="EMBL/GenBank/DDBJ databases">
        <title>Complete sequence of chromosome of Clostridium pasteurianum BC1.</title>
        <authorList>
            <consortium name="US DOE Joint Genome Institute"/>
            <person name="Lucas S."/>
            <person name="Han J."/>
            <person name="Lapidus A."/>
            <person name="Cheng J.-F."/>
            <person name="Goodwin L."/>
            <person name="Pitluck S."/>
            <person name="Peters L."/>
            <person name="Mikhailova N."/>
            <person name="Teshima H."/>
            <person name="Detter J.C."/>
            <person name="Han C."/>
            <person name="Tapia R."/>
            <person name="Land M."/>
            <person name="Hauser L."/>
            <person name="Kyrpides N."/>
            <person name="Ivanova N."/>
            <person name="Pagani I."/>
            <person name="Dunn J."/>
            <person name="Taghavi S."/>
            <person name="Francis A."/>
            <person name="van der Lelie D."/>
            <person name="Woyke T."/>
        </authorList>
    </citation>
    <scope>NUCLEOTIDE SEQUENCE [LARGE SCALE GENOMIC DNA]</scope>
    <source>
        <strain evidence="1 2">BC1</strain>
    </source>
</reference>
<name>R4K1H0_CLOPA</name>
<keyword evidence="2" id="KW-1185">Reference proteome</keyword>
<accession>R4K1H0</accession>
<dbReference type="AlphaFoldDB" id="R4K1H0"/>
<gene>
    <name evidence="1" type="ORF">Clopa_1438</name>
</gene>
<evidence type="ECO:0000313" key="1">
    <source>
        <dbReference type="EMBL" id="AGK96413.1"/>
    </source>
</evidence>
<dbReference type="RefSeq" id="WP_015614735.1">
    <property type="nucleotide sequence ID" value="NC_021182.1"/>
</dbReference>